<organism evidence="2 3">
    <name type="scientific">Tilletiaria anomala (strain ATCC 24038 / CBS 436.72 / UBC 951)</name>
    <dbReference type="NCBI Taxonomy" id="1037660"/>
    <lineage>
        <taxon>Eukaryota</taxon>
        <taxon>Fungi</taxon>
        <taxon>Dikarya</taxon>
        <taxon>Basidiomycota</taxon>
        <taxon>Ustilaginomycotina</taxon>
        <taxon>Exobasidiomycetes</taxon>
        <taxon>Georgefischeriales</taxon>
        <taxon>Tilletiariaceae</taxon>
        <taxon>Tilletiaria</taxon>
    </lineage>
</organism>
<dbReference type="RefSeq" id="XP_013242587.1">
    <property type="nucleotide sequence ID" value="XM_013387133.1"/>
</dbReference>
<comment type="caution">
    <text evidence="2">The sequence shown here is derived from an EMBL/GenBank/DDBJ whole genome shotgun (WGS) entry which is preliminary data.</text>
</comment>
<proteinExistence type="predicted"/>
<protein>
    <submittedName>
        <fullName evidence="2">Uncharacterized protein</fullName>
    </submittedName>
</protein>
<evidence type="ECO:0000313" key="2">
    <source>
        <dbReference type="EMBL" id="KDN43966.1"/>
    </source>
</evidence>
<dbReference type="Proteomes" id="UP000027361">
    <property type="component" value="Unassembled WGS sequence"/>
</dbReference>
<reference evidence="2 3" key="1">
    <citation type="submission" date="2014-05" db="EMBL/GenBank/DDBJ databases">
        <title>Draft genome sequence of a rare smut relative, Tilletiaria anomala UBC 951.</title>
        <authorList>
            <consortium name="DOE Joint Genome Institute"/>
            <person name="Toome M."/>
            <person name="Kuo A."/>
            <person name="Henrissat B."/>
            <person name="Lipzen A."/>
            <person name="Tritt A."/>
            <person name="Yoshinaga Y."/>
            <person name="Zane M."/>
            <person name="Barry K."/>
            <person name="Grigoriev I.V."/>
            <person name="Spatafora J.W."/>
            <person name="Aimea M.C."/>
        </authorList>
    </citation>
    <scope>NUCLEOTIDE SEQUENCE [LARGE SCALE GENOMIC DNA]</scope>
    <source>
        <strain evidence="2 3">UBC 951</strain>
    </source>
</reference>
<dbReference type="GeneID" id="25261568"/>
<gene>
    <name evidence="2" type="ORF">K437DRAFT_144037</name>
</gene>
<keyword evidence="3" id="KW-1185">Reference proteome</keyword>
<accession>A0A066VR82</accession>
<evidence type="ECO:0000256" key="1">
    <source>
        <dbReference type="SAM" id="MobiDB-lite"/>
    </source>
</evidence>
<dbReference type="EMBL" id="JMSN01000056">
    <property type="protein sequence ID" value="KDN43966.1"/>
    <property type="molecule type" value="Genomic_DNA"/>
</dbReference>
<feature type="region of interest" description="Disordered" evidence="1">
    <location>
        <begin position="37"/>
        <end position="64"/>
    </location>
</feature>
<evidence type="ECO:0000313" key="3">
    <source>
        <dbReference type="Proteomes" id="UP000027361"/>
    </source>
</evidence>
<dbReference type="HOGENOM" id="CLU_1723596_0_0_1"/>
<dbReference type="AlphaFoldDB" id="A0A066VR82"/>
<dbReference type="InParanoid" id="A0A066VR82"/>
<name>A0A066VR82_TILAU</name>
<sequence length="152" mass="16510">MKSINVGGRSKCSTFKLGERRFEGFYKGRSTTLWPAGNARCSRSCPSPPRPLLTHERGPQGLPRQANLISTTSTLVTPPTASETTGVLRLDGAALRISLGCEGVPRPRQSWPGSRRSCEGRGQSRRYSDEIISFATTRGGSSTALRFTMYSA</sequence>